<reference evidence="2 3" key="1">
    <citation type="journal article" date="2008" name="Nature">
        <title>The genome of Laccaria bicolor provides insights into mycorrhizal symbiosis.</title>
        <authorList>
            <person name="Martin F."/>
            <person name="Aerts A."/>
            <person name="Ahren D."/>
            <person name="Brun A."/>
            <person name="Danchin E.G.J."/>
            <person name="Duchaussoy F."/>
            <person name="Gibon J."/>
            <person name="Kohler A."/>
            <person name="Lindquist E."/>
            <person name="Pereda V."/>
            <person name="Salamov A."/>
            <person name="Shapiro H.J."/>
            <person name="Wuyts J."/>
            <person name="Blaudez D."/>
            <person name="Buee M."/>
            <person name="Brokstein P."/>
            <person name="Canbaeck B."/>
            <person name="Cohen D."/>
            <person name="Courty P.E."/>
            <person name="Coutinho P.M."/>
            <person name="Delaruelle C."/>
            <person name="Detter J.C."/>
            <person name="Deveau A."/>
            <person name="DiFazio S."/>
            <person name="Duplessis S."/>
            <person name="Fraissinet-Tachet L."/>
            <person name="Lucic E."/>
            <person name="Frey-Klett P."/>
            <person name="Fourrey C."/>
            <person name="Feussner I."/>
            <person name="Gay G."/>
            <person name="Grimwood J."/>
            <person name="Hoegger P.J."/>
            <person name="Jain P."/>
            <person name="Kilaru S."/>
            <person name="Labbe J."/>
            <person name="Lin Y.C."/>
            <person name="Legue V."/>
            <person name="Le Tacon F."/>
            <person name="Marmeisse R."/>
            <person name="Melayah D."/>
            <person name="Montanini B."/>
            <person name="Muratet M."/>
            <person name="Nehls U."/>
            <person name="Niculita-Hirzel H."/>
            <person name="Oudot-Le Secq M.P."/>
            <person name="Peter M."/>
            <person name="Quesneville H."/>
            <person name="Rajashekar B."/>
            <person name="Reich M."/>
            <person name="Rouhier N."/>
            <person name="Schmutz J."/>
            <person name="Yin T."/>
            <person name="Chalot M."/>
            <person name="Henrissat B."/>
            <person name="Kuees U."/>
            <person name="Lucas S."/>
            <person name="Van de Peer Y."/>
            <person name="Podila G.K."/>
            <person name="Polle A."/>
            <person name="Pukkila P.J."/>
            <person name="Richardson P.M."/>
            <person name="Rouze P."/>
            <person name="Sanders I.R."/>
            <person name="Stajich J.E."/>
            <person name="Tunlid A."/>
            <person name="Tuskan G."/>
            <person name="Grigoriev I.V."/>
        </authorList>
    </citation>
    <scope>NUCLEOTIDE SEQUENCE [LARGE SCALE GENOMIC DNA]</scope>
    <source>
        <strain evidence="3">S238N-H82 / ATCC MYA-4686</strain>
    </source>
</reference>
<gene>
    <name evidence="2" type="ORF">LACBIDRAFT_332038</name>
</gene>
<proteinExistence type="predicted"/>
<evidence type="ECO:0000256" key="1">
    <source>
        <dbReference type="SAM" id="MobiDB-lite"/>
    </source>
</evidence>
<dbReference type="KEGG" id="lbc:LACBIDRAFT_332038"/>
<protein>
    <submittedName>
        <fullName evidence="2">Predicted protein</fullName>
    </submittedName>
</protein>
<dbReference type="AlphaFoldDB" id="B0DRD2"/>
<dbReference type="Proteomes" id="UP000001194">
    <property type="component" value="Unassembled WGS sequence"/>
</dbReference>
<dbReference type="InParanoid" id="B0DRD2"/>
<dbReference type="EMBL" id="DS547128">
    <property type="protein sequence ID" value="EDR02850.1"/>
    <property type="molecule type" value="Genomic_DNA"/>
</dbReference>
<feature type="region of interest" description="Disordered" evidence="1">
    <location>
        <begin position="31"/>
        <end position="72"/>
    </location>
</feature>
<name>B0DRD2_LACBS</name>
<evidence type="ECO:0000313" key="2">
    <source>
        <dbReference type="EMBL" id="EDR02850.1"/>
    </source>
</evidence>
<keyword evidence="3" id="KW-1185">Reference proteome</keyword>
<accession>B0DRD2</accession>
<evidence type="ECO:0000313" key="3">
    <source>
        <dbReference type="Proteomes" id="UP000001194"/>
    </source>
</evidence>
<sequence>MADAPISSSPLQHEPSLSHAECAAQELAGFMSQSPGTSDAGDDFGGRDDAPSPGDVEEEFPSGVLETTPSRGSDTNGIVVACRLLRQQQLTPYQRTEADQFIKVYSFSCCMMIFLQLCSVKNKLDEIVKTAPPFTVSGPLFENMKSLVVAVLLSAKLGAYKGSLPRDHVFTLIKKDGVHLPAGFEKNAYTLKVINSAIQDELTQAHSRIKKMIKESVVASETIFELTTAVITNTHSSVTVPLCARLALLCKLYTEVSDATYWDKVDARLKLIRTMAGDDTMKITRTFEKILEGDQAKYGD</sequence>
<dbReference type="RefSeq" id="XP_001886560.1">
    <property type="nucleotide sequence ID" value="XM_001886525.1"/>
</dbReference>
<dbReference type="HOGENOM" id="CLU_068281_0_0_1"/>
<dbReference type="GeneID" id="6082112"/>
<organism evidence="3">
    <name type="scientific">Laccaria bicolor (strain S238N-H82 / ATCC MYA-4686)</name>
    <name type="common">Bicoloured deceiver</name>
    <name type="synonym">Laccaria laccata var. bicolor</name>
    <dbReference type="NCBI Taxonomy" id="486041"/>
    <lineage>
        <taxon>Eukaryota</taxon>
        <taxon>Fungi</taxon>
        <taxon>Dikarya</taxon>
        <taxon>Basidiomycota</taxon>
        <taxon>Agaricomycotina</taxon>
        <taxon>Agaricomycetes</taxon>
        <taxon>Agaricomycetidae</taxon>
        <taxon>Agaricales</taxon>
        <taxon>Agaricineae</taxon>
        <taxon>Hydnangiaceae</taxon>
        <taxon>Laccaria</taxon>
    </lineage>
</organism>
<dbReference type="OrthoDB" id="3236341at2759"/>